<reference evidence="2" key="1">
    <citation type="submission" date="2022-11" db="UniProtKB">
        <authorList>
            <consortium name="WormBaseParasite"/>
        </authorList>
    </citation>
    <scope>IDENTIFICATION</scope>
</reference>
<evidence type="ECO:0000313" key="1">
    <source>
        <dbReference type="Proteomes" id="UP000887578"/>
    </source>
</evidence>
<dbReference type="WBParaSite" id="PDA_v2.g18699.t1">
    <property type="protein sequence ID" value="PDA_v2.g18699.t1"/>
    <property type="gene ID" value="PDA_v2.g18699"/>
</dbReference>
<dbReference type="AlphaFoldDB" id="A0A914PL66"/>
<dbReference type="Proteomes" id="UP000887578">
    <property type="component" value="Unplaced"/>
</dbReference>
<protein>
    <submittedName>
        <fullName evidence="2">VWFA domain-containing protein</fullName>
    </submittedName>
</protein>
<accession>A0A914PL66</accession>
<evidence type="ECO:0000313" key="2">
    <source>
        <dbReference type="WBParaSite" id="PDA_v2.g18699.t1"/>
    </source>
</evidence>
<keyword evidence="1" id="KW-1185">Reference proteome</keyword>
<name>A0A914PL66_9BILA</name>
<organism evidence="1 2">
    <name type="scientific">Panagrolaimus davidi</name>
    <dbReference type="NCBI Taxonomy" id="227884"/>
    <lineage>
        <taxon>Eukaryota</taxon>
        <taxon>Metazoa</taxon>
        <taxon>Ecdysozoa</taxon>
        <taxon>Nematoda</taxon>
        <taxon>Chromadorea</taxon>
        <taxon>Rhabditida</taxon>
        <taxon>Tylenchina</taxon>
        <taxon>Panagrolaimomorpha</taxon>
        <taxon>Panagrolaimoidea</taxon>
        <taxon>Panagrolaimidae</taxon>
        <taxon>Panagrolaimus</taxon>
    </lineage>
</organism>
<dbReference type="InterPro" id="IPR036465">
    <property type="entry name" value="vWFA_dom_sf"/>
</dbReference>
<sequence>MDDQNLKTLSGEIATQLEGFTLGQNGLHTTRVAIILYATDITVYYKLEDTTTYEDLYKMLKNISNYANPTDGGGSLNEYVNAKKLIQ</sequence>
<proteinExistence type="predicted"/>
<dbReference type="Gene3D" id="3.40.50.410">
    <property type="entry name" value="von Willebrand factor, type A domain"/>
    <property type="match status" value="1"/>
</dbReference>
<dbReference type="SUPFAM" id="SSF53300">
    <property type="entry name" value="vWA-like"/>
    <property type="match status" value="1"/>
</dbReference>